<name>X1PXW6_9ZZZZ</name>
<protein>
    <submittedName>
        <fullName evidence="1">Uncharacterized protein</fullName>
    </submittedName>
</protein>
<comment type="caution">
    <text evidence="1">The sequence shown here is derived from an EMBL/GenBank/DDBJ whole genome shotgun (WGS) entry which is preliminary data.</text>
</comment>
<gene>
    <name evidence="1" type="ORF">S12H4_04815</name>
</gene>
<organism evidence="1">
    <name type="scientific">marine sediment metagenome</name>
    <dbReference type="NCBI Taxonomy" id="412755"/>
    <lineage>
        <taxon>unclassified sequences</taxon>
        <taxon>metagenomes</taxon>
        <taxon>ecological metagenomes</taxon>
    </lineage>
</organism>
<sequence length="74" mass="8317">MSKNKEIPVLEGFIKGNQISVWCPHCRKYHIHGLGGQDPAVPHHRVAHCSSDSSPFLETGYYIKVVPGVRRHRG</sequence>
<reference evidence="1" key="1">
    <citation type="journal article" date="2014" name="Front. Microbiol.">
        <title>High frequency of phylogenetically diverse reductive dehalogenase-homologous genes in deep subseafloor sedimentary metagenomes.</title>
        <authorList>
            <person name="Kawai M."/>
            <person name="Futagami T."/>
            <person name="Toyoda A."/>
            <person name="Takaki Y."/>
            <person name="Nishi S."/>
            <person name="Hori S."/>
            <person name="Arai W."/>
            <person name="Tsubouchi T."/>
            <person name="Morono Y."/>
            <person name="Uchiyama I."/>
            <person name="Ito T."/>
            <person name="Fujiyama A."/>
            <person name="Inagaki F."/>
            <person name="Takami H."/>
        </authorList>
    </citation>
    <scope>NUCLEOTIDE SEQUENCE</scope>
    <source>
        <strain evidence="1">Expedition CK06-06</strain>
    </source>
</reference>
<evidence type="ECO:0000313" key="1">
    <source>
        <dbReference type="EMBL" id="GAI60768.1"/>
    </source>
</evidence>
<proteinExistence type="predicted"/>
<dbReference type="EMBL" id="BARW01001528">
    <property type="protein sequence ID" value="GAI60768.1"/>
    <property type="molecule type" value="Genomic_DNA"/>
</dbReference>
<accession>X1PXW6</accession>
<dbReference type="AlphaFoldDB" id="X1PXW6"/>